<proteinExistence type="predicted"/>
<dbReference type="InterPro" id="IPR036388">
    <property type="entry name" value="WH-like_DNA-bd_sf"/>
</dbReference>
<accession>A0A0F9MLC9</accession>
<evidence type="ECO:0008006" key="2">
    <source>
        <dbReference type="Google" id="ProtNLM"/>
    </source>
</evidence>
<dbReference type="EMBL" id="LAZR01004498">
    <property type="protein sequence ID" value="KKN08070.1"/>
    <property type="molecule type" value="Genomic_DNA"/>
</dbReference>
<organism evidence="1">
    <name type="scientific">marine sediment metagenome</name>
    <dbReference type="NCBI Taxonomy" id="412755"/>
    <lineage>
        <taxon>unclassified sequences</taxon>
        <taxon>metagenomes</taxon>
        <taxon>ecological metagenomes</taxon>
    </lineage>
</organism>
<reference evidence="1" key="1">
    <citation type="journal article" date="2015" name="Nature">
        <title>Complex archaea that bridge the gap between prokaryotes and eukaryotes.</title>
        <authorList>
            <person name="Spang A."/>
            <person name="Saw J.H."/>
            <person name="Jorgensen S.L."/>
            <person name="Zaremba-Niedzwiedzka K."/>
            <person name="Martijn J."/>
            <person name="Lind A.E."/>
            <person name="van Eijk R."/>
            <person name="Schleper C."/>
            <person name="Guy L."/>
            <person name="Ettema T.J."/>
        </authorList>
    </citation>
    <scope>NUCLEOTIDE SEQUENCE</scope>
</reference>
<dbReference type="SUPFAM" id="SSF46785">
    <property type="entry name" value="Winged helix' DNA-binding domain"/>
    <property type="match status" value="1"/>
</dbReference>
<dbReference type="AlphaFoldDB" id="A0A0F9MLC9"/>
<sequence length="105" mass="12343">MGIKMSSINETILNILETEELTTTEIAEKMKVKKEKLWTYISVLLKKEKIIKVNNKKPYIYTSRTPEAIIYRLYLIMTTKMSAKEKLNNLELRFVDIAGERVENE</sequence>
<gene>
    <name evidence="1" type="ORF">LCGC14_1060470</name>
</gene>
<dbReference type="InterPro" id="IPR036390">
    <property type="entry name" value="WH_DNA-bd_sf"/>
</dbReference>
<evidence type="ECO:0000313" key="1">
    <source>
        <dbReference type="EMBL" id="KKN08070.1"/>
    </source>
</evidence>
<protein>
    <recommendedName>
        <fullName evidence="2">Transcription regulator TrmB N-terminal domain-containing protein</fullName>
    </recommendedName>
</protein>
<name>A0A0F9MLC9_9ZZZZ</name>
<dbReference type="Gene3D" id="1.10.10.10">
    <property type="entry name" value="Winged helix-like DNA-binding domain superfamily/Winged helix DNA-binding domain"/>
    <property type="match status" value="1"/>
</dbReference>
<comment type="caution">
    <text evidence="1">The sequence shown here is derived from an EMBL/GenBank/DDBJ whole genome shotgun (WGS) entry which is preliminary data.</text>
</comment>